<evidence type="ECO:0000259" key="1">
    <source>
        <dbReference type="PROSITE" id="PS50093"/>
    </source>
</evidence>
<sequence length="317" mass="33068">MPREKPCWPHLRREACVRPVRFDTNTSTKAGTYTFEVIDWADASRSASLPVSVEQGAVTIAAAGTGVYSAGEEIILSGTNTDGATTYLFVTGPGLAANGVRLDDVAIPGVTKDAGTFTRVEVELGDTWEYRWDTGTCGLPPGGGTYTIYAVATPNVRDDLADAVYGTASVTLRGEPGPTAGFTANTTAGPAPLTVRFTDASTGEITARSWSFGDGNTSSERNPVHTYRAPGNYTVNLTVSTGSSSDTLSQPGYITVTVKGDFGGDGEVDIGDVSRVAYMVVGKTAVDPAADFNGNGAVDIGDAAKIAYYFVEKIEAL</sequence>
<dbReference type="OrthoDB" id="136775at2157"/>
<dbReference type="SMART" id="SM00089">
    <property type="entry name" value="PKD"/>
    <property type="match status" value="1"/>
</dbReference>
<feature type="domain" description="Dockerin" evidence="2">
    <location>
        <begin position="255"/>
        <end position="317"/>
    </location>
</feature>
<dbReference type="AlphaFoldDB" id="A0A0X3BR83"/>
<evidence type="ECO:0000259" key="2">
    <source>
        <dbReference type="PROSITE" id="PS51766"/>
    </source>
</evidence>
<protein>
    <submittedName>
        <fullName evidence="3">Carbohydrate binding family 6 (Modular protein)</fullName>
    </submittedName>
</protein>
<organism evidence="3 4">
    <name type="scientific">Methanoculleus bourgensis</name>
    <dbReference type="NCBI Taxonomy" id="83986"/>
    <lineage>
        <taxon>Archaea</taxon>
        <taxon>Methanobacteriati</taxon>
        <taxon>Methanobacteriota</taxon>
        <taxon>Stenosarchaea group</taxon>
        <taxon>Methanomicrobia</taxon>
        <taxon>Methanomicrobiales</taxon>
        <taxon>Methanomicrobiaceae</taxon>
        <taxon>Methanoculleus</taxon>
    </lineage>
</organism>
<name>A0A0X3BR83_9EURY</name>
<dbReference type="InterPro" id="IPR022409">
    <property type="entry name" value="PKD/Chitinase_dom"/>
</dbReference>
<dbReference type="InterPro" id="IPR036439">
    <property type="entry name" value="Dockerin_dom_sf"/>
</dbReference>
<proteinExistence type="predicted"/>
<feature type="domain" description="PKD" evidence="1">
    <location>
        <begin position="178"/>
        <end position="261"/>
    </location>
</feature>
<gene>
    <name evidence="3" type="ORF">MMAB1_2831</name>
</gene>
<dbReference type="SUPFAM" id="SSF63446">
    <property type="entry name" value="Type I dockerin domain"/>
    <property type="match status" value="1"/>
</dbReference>
<dbReference type="InterPro" id="IPR013783">
    <property type="entry name" value="Ig-like_fold"/>
</dbReference>
<accession>A0A0X3BR83</accession>
<evidence type="ECO:0000313" key="4">
    <source>
        <dbReference type="Proteomes" id="UP000069850"/>
    </source>
</evidence>
<dbReference type="PROSITE" id="PS51766">
    <property type="entry name" value="DOCKERIN"/>
    <property type="match status" value="1"/>
</dbReference>
<dbReference type="KEGG" id="mema:MMAB1_2831"/>
<dbReference type="FunFam" id="2.60.40.10:FF:000270">
    <property type="entry name" value="Cell surface protein"/>
    <property type="match status" value="1"/>
</dbReference>
<reference evidence="3 4" key="1">
    <citation type="submission" date="2016-01" db="EMBL/GenBank/DDBJ databases">
        <authorList>
            <person name="Manzoor S."/>
        </authorList>
    </citation>
    <scope>NUCLEOTIDE SEQUENCE [LARGE SCALE GENOMIC DNA]</scope>
    <source>
        <strain evidence="3">Methanoculleus sp MAB1</strain>
    </source>
</reference>
<dbReference type="InterPro" id="IPR016134">
    <property type="entry name" value="Dockerin_dom"/>
</dbReference>
<dbReference type="InterPro" id="IPR035986">
    <property type="entry name" value="PKD_dom_sf"/>
</dbReference>
<dbReference type="Proteomes" id="UP000069850">
    <property type="component" value="Chromosome 1"/>
</dbReference>
<dbReference type="Gene3D" id="2.60.40.10">
    <property type="entry name" value="Immunoglobulins"/>
    <property type="match status" value="1"/>
</dbReference>
<dbReference type="CDD" id="cd14256">
    <property type="entry name" value="Dockerin_I"/>
    <property type="match status" value="1"/>
</dbReference>
<evidence type="ECO:0000313" key="3">
    <source>
        <dbReference type="EMBL" id="CVK34044.1"/>
    </source>
</evidence>
<dbReference type="PROSITE" id="PS50093">
    <property type="entry name" value="PKD"/>
    <property type="match status" value="1"/>
</dbReference>
<dbReference type="InterPro" id="IPR000601">
    <property type="entry name" value="PKD_dom"/>
</dbReference>
<dbReference type="SUPFAM" id="SSF49299">
    <property type="entry name" value="PKD domain"/>
    <property type="match status" value="1"/>
</dbReference>
<dbReference type="GO" id="GO:0000272">
    <property type="term" value="P:polysaccharide catabolic process"/>
    <property type="evidence" value="ECO:0007669"/>
    <property type="project" value="InterPro"/>
</dbReference>
<dbReference type="CDD" id="cd00146">
    <property type="entry name" value="PKD"/>
    <property type="match status" value="1"/>
</dbReference>
<dbReference type="Gene3D" id="1.10.1330.10">
    <property type="entry name" value="Dockerin domain"/>
    <property type="match status" value="1"/>
</dbReference>
<dbReference type="Pfam" id="PF18911">
    <property type="entry name" value="PKD_4"/>
    <property type="match status" value="1"/>
</dbReference>
<dbReference type="EMBL" id="LT158599">
    <property type="protein sequence ID" value="CVK34044.1"/>
    <property type="molecule type" value="Genomic_DNA"/>
</dbReference>